<keyword evidence="7" id="KW-0227">DNA damage</keyword>
<feature type="compositionally biased region" description="Polar residues" evidence="12">
    <location>
        <begin position="153"/>
        <end position="168"/>
    </location>
</feature>
<dbReference type="SMART" id="SM00483">
    <property type="entry name" value="POLXc"/>
    <property type="match status" value="1"/>
</dbReference>
<dbReference type="PROSITE" id="PS00522">
    <property type="entry name" value="DNA_POLYMERASE_X"/>
    <property type="match status" value="1"/>
</dbReference>
<dbReference type="AlphaFoldDB" id="A0AAJ0GJP8"/>
<dbReference type="InterPro" id="IPR029398">
    <property type="entry name" value="PolB_thumb"/>
</dbReference>
<dbReference type="EC" id="2.7.7.7" evidence="3"/>
<feature type="region of interest" description="Disordered" evidence="12">
    <location>
        <begin position="133"/>
        <end position="172"/>
    </location>
</feature>
<dbReference type="Gene3D" id="1.10.150.20">
    <property type="entry name" value="5' to 3' exonuclease, C-terminal subdomain"/>
    <property type="match status" value="1"/>
</dbReference>
<dbReference type="PANTHER" id="PTHR11276">
    <property type="entry name" value="DNA POLYMERASE TYPE-X FAMILY MEMBER"/>
    <property type="match status" value="1"/>
</dbReference>
<evidence type="ECO:0000256" key="7">
    <source>
        <dbReference type="ARBA" id="ARBA00022763"/>
    </source>
</evidence>
<proteinExistence type="inferred from homology"/>
<feature type="region of interest" description="Disordered" evidence="12">
    <location>
        <begin position="87"/>
        <end position="114"/>
    </location>
</feature>
<dbReference type="InterPro" id="IPR002054">
    <property type="entry name" value="DNA-dir_DNA_pol_X"/>
</dbReference>
<dbReference type="GO" id="GO:0046872">
    <property type="term" value="F:metal ion binding"/>
    <property type="evidence" value="ECO:0007669"/>
    <property type="project" value="UniProtKB-KW"/>
</dbReference>
<dbReference type="CDD" id="cd00141">
    <property type="entry name" value="NT_POLXc"/>
    <property type="match status" value="1"/>
</dbReference>
<dbReference type="GO" id="GO:0003677">
    <property type="term" value="F:DNA binding"/>
    <property type="evidence" value="ECO:0007669"/>
    <property type="project" value="InterPro"/>
</dbReference>
<gene>
    <name evidence="14" type="ORF">LTR09_000459</name>
</gene>
<evidence type="ECO:0000256" key="10">
    <source>
        <dbReference type="ARBA" id="ARBA00023242"/>
    </source>
</evidence>
<protein>
    <recommendedName>
        <fullName evidence="3">DNA-directed DNA polymerase</fullName>
        <ecNumber evidence="3">2.7.7.7</ecNumber>
    </recommendedName>
</protein>
<evidence type="ECO:0000256" key="5">
    <source>
        <dbReference type="ARBA" id="ARBA00022695"/>
    </source>
</evidence>
<dbReference type="InterPro" id="IPR028207">
    <property type="entry name" value="DNA_pol_B_palm_palm"/>
</dbReference>
<evidence type="ECO:0000256" key="8">
    <source>
        <dbReference type="ARBA" id="ARBA00022932"/>
    </source>
</evidence>
<feature type="domain" description="DNA-directed DNA polymerase X" evidence="13">
    <location>
        <begin position="332"/>
        <end position="707"/>
    </location>
</feature>
<dbReference type="Gene3D" id="3.30.460.10">
    <property type="entry name" value="Beta Polymerase, domain 2"/>
    <property type="match status" value="1"/>
</dbReference>
<evidence type="ECO:0000256" key="6">
    <source>
        <dbReference type="ARBA" id="ARBA00022723"/>
    </source>
</evidence>
<evidence type="ECO:0000256" key="9">
    <source>
        <dbReference type="ARBA" id="ARBA00023204"/>
    </source>
</evidence>
<keyword evidence="6" id="KW-0479">Metal-binding</keyword>
<dbReference type="InterPro" id="IPR018944">
    <property type="entry name" value="DNA_pol_lambd_fingers_domain"/>
</dbReference>
<evidence type="ECO:0000256" key="3">
    <source>
        <dbReference type="ARBA" id="ARBA00012417"/>
    </source>
</evidence>
<dbReference type="EMBL" id="JAWDJX010000001">
    <property type="protein sequence ID" value="KAK3058894.1"/>
    <property type="molecule type" value="Genomic_DNA"/>
</dbReference>
<evidence type="ECO:0000256" key="4">
    <source>
        <dbReference type="ARBA" id="ARBA00022679"/>
    </source>
</evidence>
<dbReference type="InterPro" id="IPR019843">
    <property type="entry name" value="DNA_pol-X_BS"/>
</dbReference>
<comment type="similarity">
    <text evidence="2">Belongs to the DNA polymerase type-X family.</text>
</comment>
<dbReference type="Gene3D" id="1.10.150.110">
    <property type="entry name" value="DNA polymerase beta, N-terminal domain-like"/>
    <property type="match status" value="1"/>
</dbReference>
<dbReference type="GO" id="GO:0005634">
    <property type="term" value="C:nucleus"/>
    <property type="evidence" value="ECO:0007669"/>
    <property type="project" value="UniProtKB-SubCell"/>
</dbReference>
<dbReference type="InterPro" id="IPR002008">
    <property type="entry name" value="DNA_pol_X_beta-like"/>
</dbReference>
<dbReference type="InterPro" id="IPR037160">
    <property type="entry name" value="DNA_Pol_thumb_sf"/>
</dbReference>
<feature type="compositionally biased region" description="Polar residues" evidence="12">
    <location>
        <begin position="93"/>
        <end position="111"/>
    </location>
</feature>
<evidence type="ECO:0000256" key="12">
    <source>
        <dbReference type="SAM" id="MobiDB-lite"/>
    </source>
</evidence>
<evidence type="ECO:0000256" key="1">
    <source>
        <dbReference type="ARBA" id="ARBA00004123"/>
    </source>
</evidence>
<evidence type="ECO:0000313" key="15">
    <source>
        <dbReference type="Proteomes" id="UP001271007"/>
    </source>
</evidence>
<dbReference type="FunFam" id="1.10.150.110:FF:000005">
    <property type="entry name" value="DNA polymerase POL4"/>
    <property type="match status" value="1"/>
</dbReference>
<dbReference type="GO" id="GO:0006303">
    <property type="term" value="P:double-strand break repair via nonhomologous end joining"/>
    <property type="evidence" value="ECO:0007669"/>
    <property type="project" value="TreeGrafter"/>
</dbReference>
<name>A0AAJ0GJP8_9PEZI</name>
<dbReference type="SUPFAM" id="SSF47802">
    <property type="entry name" value="DNA polymerase beta, N-terminal domain-like"/>
    <property type="match status" value="1"/>
</dbReference>
<evidence type="ECO:0000256" key="2">
    <source>
        <dbReference type="ARBA" id="ARBA00008323"/>
    </source>
</evidence>
<dbReference type="SUPFAM" id="SSF81585">
    <property type="entry name" value="PsbU/PolX domain-like"/>
    <property type="match status" value="1"/>
</dbReference>
<evidence type="ECO:0000259" key="13">
    <source>
        <dbReference type="SMART" id="SM00483"/>
    </source>
</evidence>
<dbReference type="InterPro" id="IPR010996">
    <property type="entry name" value="HHH_MUS81"/>
</dbReference>
<feature type="compositionally biased region" description="Polar residues" evidence="12">
    <location>
        <begin position="222"/>
        <end position="235"/>
    </location>
</feature>
<keyword evidence="9" id="KW-0234">DNA repair</keyword>
<dbReference type="FunFam" id="3.30.210.10:FF:000005">
    <property type="entry name" value="DNA polymerase IV"/>
    <property type="match status" value="1"/>
</dbReference>
<dbReference type="Pfam" id="PF14791">
    <property type="entry name" value="DNA_pol_B_thumb"/>
    <property type="match status" value="1"/>
</dbReference>
<dbReference type="Proteomes" id="UP001271007">
    <property type="component" value="Unassembled WGS sequence"/>
</dbReference>
<dbReference type="PRINTS" id="PR00870">
    <property type="entry name" value="DNAPOLXBETA"/>
</dbReference>
<dbReference type="PRINTS" id="PR00869">
    <property type="entry name" value="DNAPOLX"/>
</dbReference>
<dbReference type="FunFam" id="1.10.150.20:FF:000010">
    <property type="entry name" value="DNA polymerase lambda"/>
    <property type="match status" value="1"/>
</dbReference>
<dbReference type="PANTHER" id="PTHR11276:SF29">
    <property type="entry name" value="DNA POLYMERASE TYPE-X FAMILY PROTEIN POL4"/>
    <property type="match status" value="1"/>
</dbReference>
<keyword evidence="8" id="KW-0239">DNA-directed DNA polymerase</keyword>
<dbReference type="Pfam" id="PF14792">
    <property type="entry name" value="DNA_pol_B_palm"/>
    <property type="match status" value="1"/>
</dbReference>
<dbReference type="Pfam" id="PF10391">
    <property type="entry name" value="DNA_pol_lambd_f"/>
    <property type="match status" value="1"/>
</dbReference>
<keyword evidence="15" id="KW-1185">Reference proteome</keyword>
<dbReference type="InterPro" id="IPR022312">
    <property type="entry name" value="DNA_pol_X"/>
</dbReference>
<dbReference type="InterPro" id="IPR043519">
    <property type="entry name" value="NT_sf"/>
</dbReference>
<dbReference type="InterPro" id="IPR027421">
    <property type="entry name" value="DNA_pol_lamdba_lyase_dom_sf"/>
</dbReference>
<dbReference type="Pfam" id="PF14716">
    <property type="entry name" value="HHH_8"/>
    <property type="match status" value="1"/>
</dbReference>
<evidence type="ECO:0000256" key="11">
    <source>
        <dbReference type="ARBA" id="ARBA00049244"/>
    </source>
</evidence>
<feature type="region of interest" description="Disordered" evidence="12">
    <location>
        <begin position="216"/>
        <end position="287"/>
    </location>
</feature>
<dbReference type="Gene3D" id="3.30.210.10">
    <property type="entry name" value="DNA polymerase, thumb domain"/>
    <property type="match status" value="1"/>
</dbReference>
<reference evidence="14" key="1">
    <citation type="submission" date="2023-04" db="EMBL/GenBank/DDBJ databases">
        <title>Black Yeasts Isolated from many extreme environments.</title>
        <authorList>
            <person name="Coleine C."/>
            <person name="Stajich J.E."/>
            <person name="Selbmann L."/>
        </authorList>
    </citation>
    <scope>NUCLEOTIDE SEQUENCE</scope>
    <source>
        <strain evidence="14">CCFEE 5312</strain>
    </source>
</reference>
<comment type="subcellular location">
    <subcellularLocation>
        <location evidence="1">Nucleus</location>
    </subcellularLocation>
</comment>
<keyword evidence="4" id="KW-0808">Transferase</keyword>
<keyword evidence="10" id="KW-0539">Nucleus</keyword>
<dbReference type="SUPFAM" id="SSF81301">
    <property type="entry name" value="Nucleotidyltransferase"/>
    <property type="match status" value="1"/>
</dbReference>
<organism evidence="14 15">
    <name type="scientific">Extremus antarcticus</name>
    <dbReference type="NCBI Taxonomy" id="702011"/>
    <lineage>
        <taxon>Eukaryota</taxon>
        <taxon>Fungi</taxon>
        <taxon>Dikarya</taxon>
        <taxon>Ascomycota</taxon>
        <taxon>Pezizomycotina</taxon>
        <taxon>Dothideomycetes</taxon>
        <taxon>Dothideomycetidae</taxon>
        <taxon>Mycosphaerellales</taxon>
        <taxon>Extremaceae</taxon>
        <taxon>Extremus</taxon>
    </lineage>
</organism>
<accession>A0AAJ0GJP8</accession>
<sequence length="724" mass="80318">MDHDESTQSQEVDAKPQLDLSGLAPIFVSSSQFEKHLDDLHKLEEQLAEADAPLTYDIHEARIVLSKVTKKKRIHFDLRENGGVWTEEVTEPLQPSESANKTSPKSLTTAHVTKKAKVGGGKTEVVVLDDSFTASEGEDGGTSLSRQRKAPSSKVTTGRPTQVLSVRTPSPAPGKNEDLIRVIHIDWFVESKKQGSPVPFEDYLSYLGRIVSRPTVLPISPESGSTTGKPSSRQVTPAKAILDRAREDAPAPSTTQHSRTTDRFGKRKFGHGSSKPLGSGGSWEAGHNHQPQLLQATTSEAEGSGSSDLPEPPEWVKQGVKYACQRSTPLRSPNEAFIELLKKIRTARELTNDEIGVRAYSTSIASLAAYPHKLSNPREIMRLPGCEAKIANLFVEWTNTGKIKAVEELEANEEMTILKLFYNIWGVGATTAREYYYDRGWRDLDDIIEFGWSTLTRVQQIGVKFYDEFLDLIPRAEVEEIGRIIHSHAVLARNHDIQSTIVGGYRRGKEASGDVDIVVSHPDETQTLNLVTDIVAALEEKGWITHTLLLSLNSTNRGQQTLPFRSSALHGGHGFDTLDKALVVWQDPGWPTKDADLAADPKAKNPNIHRRVDIILAPWRTVGCAVAGWSSGTTFQRDLRRYAKNVKGWKFDSSGVRSRVNGEVVDVEGWESYHGEIGEYRTKTMLEAEKRVFEGMGLPFFEPWDRCTGLSEDDHSGAMFVHMD</sequence>
<keyword evidence="5" id="KW-0548">Nucleotidyltransferase</keyword>
<evidence type="ECO:0000313" key="14">
    <source>
        <dbReference type="EMBL" id="KAK3058894.1"/>
    </source>
</evidence>
<dbReference type="GO" id="GO:0003887">
    <property type="term" value="F:DNA-directed DNA polymerase activity"/>
    <property type="evidence" value="ECO:0007669"/>
    <property type="project" value="UniProtKB-KW"/>
</dbReference>
<comment type="catalytic activity">
    <reaction evidence="11">
        <text>DNA(n) + a 2'-deoxyribonucleoside 5'-triphosphate = DNA(n+1) + diphosphate</text>
        <dbReference type="Rhea" id="RHEA:22508"/>
        <dbReference type="Rhea" id="RHEA-COMP:17339"/>
        <dbReference type="Rhea" id="RHEA-COMP:17340"/>
        <dbReference type="ChEBI" id="CHEBI:33019"/>
        <dbReference type="ChEBI" id="CHEBI:61560"/>
        <dbReference type="ChEBI" id="CHEBI:173112"/>
        <dbReference type="EC" id="2.7.7.7"/>
    </reaction>
</comment>
<comment type="caution">
    <text evidence="14">The sequence shown here is derived from an EMBL/GenBank/DDBJ whole genome shotgun (WGS) entry which is preliminary data.</text>
</comment>